<dbReference type="Proteomes" id="UP001234989">
    <property type="component" value="Chromosome 1"/>
</dbReference>
<proteinExistence type="predicted"/>
<dbReference type="AlphaFoldDB" id="A0AAF0PSC8"/>
<protein>
    <recommendedName>
        <fullName evidence="2">DUF4218 domain-containing protein</fullName>
    </recommendedName>
</protein>
<evidence type="ECO:0000256" key="1">
    <source>
        <dbReference type="SAM" id="MobiDB-lite"/>
    </source>
</evidence>
<dbReference type="Pfam" id="PF02992">
    <property type="entry name" value="Transposase_21"/>
    <property type="match status" value="1"/>
</dbReference>
<name>A0AAF0PSC8_SOLVR</name>
<dbReference type="InterPro" id="IPR004242">
    <property type="entry name" value="Transposase_21"/>
</dbReference>
<sequence length="503" mass="57828">MSSEVSKAMRWHHEEHNKDGLLRHPADSEAWKSFDCRYLEFAKDPRNVRLGLTSDGINPFVTMRTAHSTWPVILMPYNLPSWMCMKQKFFILSLMILGPKAPENNIDVFLQPLIEELNELWDVGIETYDTSTKEMFQMREALMWTINDFPTYGTLSGWSTSSQLACPCCNINTHYRRFIFVFGSQVSNQVKDIKFTLGKSSEGDMKIRPCLWPQYRASRRTYLPPTYFTMSLKEKELFYEVLKNVKFPHGYSSNIARWIRKRKLFGLKTHDCHVIMQELLPIALRRSTDKRINSVLIELCTFFRALCSKVLKLDELKLLEERVPEILSTMEKVFPPGFFTIMVNELEASSNIIKDVRVLTQGSSFFARRFIAFNVNNGNRFRTKQSEKFKETQYSGVIVVSKTESYASTSDNAPKGVKDDELGITLVNFSCLADTSNRERHEPFIFAEQAQQEIFIQDLVDHEWVGSGVAGIIIETNLHSQASTNDGEANVEGGNDIENESDS</sequence>
<dbReference type="EMBL" id="CP133612">
    <property type="protein sequence ID" value="WMV09020.1"/>
    <property type="molecule type" value="Genomic_DNA"/>
</dbReference>
<organism evidence="3 4">
    <name type="scientific">Solanum verrucosum</name>
    <dbReference type="NCBI Taxonomy" id="315347"/>
    <lineage>
        <taxon>Eukaryota</taxon>
        <taxon>Viridiplantae</taxon>
        <taxon>Streptophyta</taxon>
        <taxon>Embryophyta</taxon>
        <taxon>Tracheophyta</taxon>
        <taxon>Spermatophyta</taxon>
        <taxon>Magnoliopsida</taxon>
        <taxon>eudicotyledons</taxon>
        <taxon>Gunneridae</taxon>
        <taxon>Pentapetalae</taxon>
        <taxon>asterids</taxon>
        <taxon>lamiids</taxon>
        <taxon>Solanales</taxon>
        <taxon>Solanaceae</taxon>
        <taxon>Solanoideae</taxon>
        <taxon>Solaneae</taxon>
        <taxon>Solanum</taxon>
    </lineage>
</organism>
<reference evidence="3" key="1">
    <citation type="submission" date="2023-08" db="EMBL/GenBank/DDBJ databases">
        <title>A de novo genome assembly of Solanum verrucosum Schlechtendal, a Mexican diploid species geographically isolated from the other diploid A-genome species in potato relatives.</title>
        <authorList>
            <person name="Hosaka K."/>
        </authorList>
    </citation>
    <scope>NUCLEOTIDE SEQUENCE</scope>
    <source>
        <tissue evidence="3">Young leaves</tissue>
    </source>
</reference>
<dbReference type="InterPro" id="IPR025452">
    <property type="entry name" value="DUF4218"/>
</dbReference>
<dbReference type="PANTHER" id="PTHR10775">
    <property type="entry name" value="OS08G0208400 PROTEIN"/>
    <property type="match status" value="1"/>
</dbReference>
<keyword evidence="4" id="KW-1185">Reference proteome</keyword>
<feature type="region of interest" description="Disordered" evidence="1">
    <location>
        <begin position="483"/>
        <end position="503"/>
    </location>
</feature>
<dbReference type="PANTHER" id="PTHR10775:SF182">
    <property type="entry name" value="TRANSPOSON, EN_SPM-LIKE, TRANSPOSASE-ASSOCIATED DOMAIN PROTEIN-RELATED"/>
    <property type="match status" value="1"/>
</dbReference>
<evidence type="ECO:0000313" key="4">
    <source>
        <dbReference type="Proteomes" id="UP001234989"/>
    </source>
</evidence>
<evidence type="ECO:0000313" key="3">
    <source>
        <dbReference type="EMBL" id="WMV09020.1"/>
    </source>
</evidence>
<dbReference type="Pfam" id="PF13960">
    <property type="entry name" value="DUF4218"/>
    <property type="match status" value="1"/>
</dbReference>
<feature type="domain" description="DUF4218" evidence="2">
    <location>
        <begin position="306"/>
        <end position="343"/>
    </location>
</feature>
<evidence type="ECO:0000259" key="2">
    <source>
        <dbReference type="Pfam" id="PF13960"/>
    </source>
</evidence>
<gene>
    <name evidence="3" type="ORF">MTR67_002405</name>
</gene>
<accession>A0AAF0PSC8</accession>